<dbReference type="EMBL" id="SPHZ02000006">
    <property type="protein sequence ID" value="KAF0915778.1"/>
    <property type="molecule type" value="Genomic_DNA"/>
</dbReference>
<evidence type="ECO:0000313" key="3">
    <source>
        <dbReference type="Proteomes" id="UP000479710"/>
    </source>
</evidence>
<proteinExistence type="predicted"/>
<keyword evidence="3" id="KW-1185">Reference proteome</keyword>
<gene>
    <name evidence="2" type="ORF">E2562_038853</name>
</gene>
<feature type="compositionally biased region" description="Acidic residues" evidence="1">
    <location>
        <begin position="58"/>
        <end position="74"/>
    </location>
</feature>
<organism evidence="2 3">
    <name type="scientific">Oryza meyeriana var. granulata</name>
    <dbReference type="NCBI Taxonomy" id="110450"/>
    <lineage>
        <taxon>Eukaryota</taxon>
        <taxon>Viridiplantae</taxon>
        <taxon>Streptophyta</taxon>
        <taxon>Embryophyta</taxon>
        <taxon>Tracheophyta</taxon>
        <taxon>Spermatophyta</taxon>
        <taxon>Magnoliopsida</taxon>
        <taxon>Liliopsida</taxon>
        <taxon>Poales</taxon>
        <taxon>Poaceae</taxon>
        <taxon>BOP clade</taxon>
        <taxon>Oryzoideae</taxon>
        <taxon>Oryzeae</taxon>
        <taxon>Oryzinae</taxon>
        <taxon>Oryza</taxon>
        <taxon>Oryza meyeriana</taxon>
    </lineage>
</organism>
<protein>
    <submittedName>
        <fullName evidence="2">Uncharacterized protein</fullName>
    </submittedName>
</protein>
<comment type="caution">
    <text evidence="2">The sequence shown here is derived from an EMBL/GenBank/DDBJ whole genome shotgun (WGS) entry which is preliminary data.</text>
</comment>
<name>A0A6G1DT27_9ORYZ</name>
<sequence length="99" mass="10731">MWSTALLTEGDIESGLELDAAAQKHGGGGVADVYAEEPIIVDLCDGSDEDSDYEADMEVESEEESKDIEVEGNAEDGQKDKCLQEGAVDENRLVVYYPE</sequence>
<evidence type="ECO:0000313" key="2">
    <source>
        <dbReference type="EMBL" id="KAF0915778.1"/>
    </source>
</evidence>
<dbReference type="AlphaFoldDB" id="A0A6G1DT27"/>
<evidence type="ECO:0000256" key="1">
    <source>
        <dbReference type="SAM" id="MobiDB-lite"/>
    </source>
</evidence>
<feature type="region of interest" description="Disordered" evidence="1">
    <location>
        <begin position="58"/>
        <end position="78"/>
    </location>
</feature>
<reference evidence="2 3" key="1">
    <citation type="submission" date="2019-11" db="EMBL/GenBank/DDBJ databases">
        <title>Whole genome sequence of Oryza granulata.</title>
        <authorList>
            <person name="Li W."/>
        </authorList>
    </citation>
    <scope>NUCLEOTIDE SEQUENCE [LARGE SCALE GENOMIC DNA]</scope>
    <source>
        <strain evidence="3">cv. Menghai</strain>
        <tissue evidence="2">Leaf</tissue>
    </source>
</reference>
<accession>A0A6G1DT27</accession>
<dbReference type="Proteomes" id="UP000479710">
    <property type="component" value="Unassembled WGS sequence"/>
</dbReference>